<feature type="transmembrane region" description="Helical" evidence="2">
    <location>
        <begin position="680"/>
        <end position="700"/>
    </location>
</feature>
<sequence length="797" mass="83681">MVQAQQDSKGSGESEGSSQEGDSAERIIQSILPGLLGSGAKSSSGGGRPVGSSGERISLASTGSQGNSESGESGDRSAESNSQETKLAAGKVPKPKTTPSPPPAPPCDKEDQSAPREQVPVVLPPVVRPAPPSGGKSGGSPQSPIRWPQGGQRPASGSGSGSAVSAESNESGDESTGSAGSDESVDASVEGGSRGGLSGHGGLVGIAQSLVRNALGGASGCGGDQNESDVGVVTPLLVWPIMGSHYLPAQQDSKGSGESEGSSQEGDSAERIIQSILPGLLGSGAKSSSGGGRPVGSSGERISLASTGSQGNSESGESGDRSAESNSQETPAPKPKKPRPVLTKEQKLAKKLAKLAAGKVLKPKTTPSPPPAPPCDKEDQSAPREQVPVVLPPVVRPAPPSGGPQSPIRWPQGGQGPASGPDSGSAVSAESNESGDESTGSAGSDESVDGSVEGGSRGGLSDRGGSVGSARSSQRDARGGAAGYGDKHDETDFGIVTTLFVCSVMGFLHPKDENKVALPPAVFYDEKRRLPLPEEDDDDENEVALPPAVFYDEKRRLPLPKDDDDDENKVALPPAVFYDEKRRLPLPAEDEDDENKVALPPAVFYDEKRRLPLPAEDDDDENKVAFPPAVFYDEKPDFQFRRTTTTTNTDIQKKKMMTTRTNRTVGEVPQLFSMGRSQSFWLGVLVGLVLAYVLMAVHVLKIASTPTQVHILSHVGRSNHLINKYGDEDEALASPDDTFQEEEIVAVRAPVGERVAKLEKRVRHILRENQRLRKVWAFSSRTWVTWWNLPAKFWIRK</sequence>
<feature type="compositionally biased region" description="Low complexity" evidence="1">
    <location>
        <begin position="155"/>
        <end position="169"/>
    </location>
</feature>
<feature type="region of interest" description="Disordered" evidence="1">
    <location>
        <begin position="1"/>
        <end position="203"/>
    </location>
</feature>
<feature type="compositionally biased region" description="Low complexity" evidence="1">
    <location>
        <begin position="34"/>
        <end position="43"/>
    </location>
</feature>
<accession>A0A2T7PSB4</accession>
<feature type="compositionally biased region" description="Pro residues" evidence="1">
    <location>
        <begin position="122"/>
        <end position="132"/>
    </location>
</feature>
<evidence type="ECO:0000313" key="4">
    <source>
        <dbReference type="Proteomes" id="UP000245119"/>
    </source>
</evidence>
<comment type="caution">
    <text evidence="3">The sequence shown here is derived from an EMBL/GenBank/DDBJ whole genome shotgun (WGS) entry which is preliminary data.</text>
</comment>
<feature type="compositionally biased region" description="Gly residues" evidence="1">
    <location>
        <begin position="452"/>
        <end position="467"/>
    </location>
</feature>
<keyword evidence="2" id="KW-1133">Transmembrane helix</keyword>
<keyword evidence="4" id="KW-1185">Reference proteome</keyword>
<feature type="compositionally biased region" description="Pro residues" evidence="1">
    <location>
        <begin position="390"/>
        <end position="402"/>
    </location>
</feature>
<feature type="compositionally biased region" description="Low complexity" evidence="1">
    <location>
        <begin position="61"/>
        <end position="71"/>
    </location>
</feature>
<dbReference type="AlphaFoldDB" id="A0A2T7PSB4"/>
<dbReference type="EMBL" id="PZQS01000002">
    <property type="protein sequence ID" value="PVD36277.1"/>
    <property type="molecule type" value="Genomic_DNA"/>
</dbReference>
<feature type="region of interest" description="Disordered" evidence="1">
    <location>
        <begin position="247"/>
        <end position="490"/>
    </location>
</feature>
<feature type="compositionally biased region" description="Low complexity" evidence="1">
    <location>
        <begin position="279"/>
        <end position="288"/>
    </location>
</feature>
<keyword evidence="2" id="KW-0472">Membrane</keyword>
<feature type="compositionally biased region" description="Pro residues" evidence="1">
    <location>
        <begin position="96"/>
        <end position="106"/>
    </location>
</feature>
<reference evidence="3 4" key="1">
    <citation type="submission" date="2018-04" db="EMBL/GenBank/DDBJ databases">
        <title>The genome of golden apple snail Pomacea canaliculata provides insight into stress tolerance and invasive adaptation.</title>
        <authorList>
            <person name="Liu C."/>
            <person name="Liu B."/>
            <person name="Ren Y."/>
            <person name="Zhang Y."/>
            <person name="Wang H."/>
            <person name="Li S."/>
            <person name="Jiang F."/>
            <person name="Yin L."/>
            <person name="Zhang G."/>
            <person name="Qian W."/>
            <person name="Fan W."/>
        </authorList>
    </citation>
    <scope>NUCLEOTIDE SEQUENCE [LARGE SCALE GENOMIC DNA]</scope>
    <source>
        <strain evidence="3">SZHN2017</strain>
        <tissue evidence="3">Muscle</tissue>
    </source>
</reference>
<name>A0A2T7PSB4_POMCA</name>
<feature type="compositionally biased region" description="Low complexity" evidence="1">
    <location>
        <begin position="1"/>
        <end position="21"/>
    </location>
</feature>
<gene>
    <name evidence="3" type="ORF">C0Q70_03255</name>
</gene>
<proteinExistence type="predicted"/>
<dbReference type="Proteomes" id="UP000245119">
    <property type="component" value="Linkage Group LG2"/>
</dbReference>
<feature type="compositionally biased region" description="Low complexity" evidence="1">
    <location>
        <begin position="354"/>
        <end position="365"/>
    </location>
</feature>
<feature type="compositionally biased region" description="Low complexity" evidence="1">
    <location>
        <begin position="250"/>
        <end position="266"/>
    </location>
</feature>
<feature type="compositionally biased region" description="Polar residues" evidence="1">
    <location>
        <begin position="425"/>
        <end position="444"/>
    </location>
</feature>
<feature type="compositionally biased region" description="Low complexity" evidence="1">
    <location>
        <begin position="306"/>
        <end position="316"/>
    </location>
</feature>
<feature type="region of interest" description="Disordered" evidence="1">
    <location>
        <begin position="532"/>
        <end position="574"/>
    </location>
</feature>
<feature type="compositionally biased region" description="Gly residues" evidence="1">
    <location>
        <begin position="192"/>
        <end position="203"/>
    </location>
</feature>
<feature type="compositionally biased region" description="Acidic residues" evidence="1">
    <location>
        <begin position="533"/>
        <end position="542"/>
    </location>
</feature>
<keyword evidence="2" id="KW-0812">Transmembrane</keyword>
<evidence type="ECO:0000256" key="1">
    <source>
        <dbReference type="SAM" id="MobiDB-lite"/>
    </source>
</evidence>
<evidence type="ECO:0000313" key="3">
    <source>
        <dbReference type="EMBL" id="PVD36277.1"/>
    </source>
</evidence>
<organism evidence="3 4">
    <name type="scientific">Pomacea canaliculata</name>
    <name type="common">Golden apple snail</name>
    <dbReference type="NCBI Taxonomy" id="400727"/>
    <lineage>
        <taxon>Eukaryota</taxon>
        <taxon>Metazoa</taxon>
        <taxon>Spiralia</taxon>
        <taxon>Lophotrochozoa</taxon>
        <taxon>Mollusca</taxon>
        <taxon>Gastropoda</taxon>
        <taxon>Caenogastropoda</taxon>
        <taxon>Architaenioglossa</taxon>
        <taxon>Ampullarioidea</taxon>
        <taxon>Ampullariidae</taxon>
        <taxon>Pomacea</taxon>
    </lineage>
</organism>
<protein>
    <submittedName>
        <fullName evidence="3">Uncharacterized protein</fullName>
    </submittedName>
</protein>
<feature type="compositionally biased region" description="Basic and acidic residues" evidence="1">
    <location>
        <begin position="551"/>
        <end position="561"/>
    </location>
</feature>
<evidence type="ECO:0000256" key="2">
    <source>
        <dbReference type="SAM" id="Phobius"/>
    </source>
</evidence>